<dbReference type="Pfam" id="PF19645">
    <property type="entry name" value="DUF6148"/>
    <property type="match status" value="1"/>
</dbReference>
<evidence type="ECO:0000313" key="2">
    <source>
        <dbReference type="Proteomes" id="UP000198892"/>
    </source>
</evidence>
<dbReference type="EMBL" id="FOXD01000002">
    <property type="protein sequence ID" value="SFP10742.1"/>
    <property type="molecule type" value="Genomic_DNA"/>
</dbReference>
<dbReference type="RefSeq" id="WP_093335112.1">
    <property type="nucleotide sequence ID" value="NZ_FOXD01000002.1"/>
</dbReference>
<protein>
    <submittedName>
        <fullName evidence="1">Uncharacterized protein</fullName>
    </submittedName>
</protein>
<organism evidence="1 2">
    <name type="scientific">Salibacterium halotolerans</name>
    <dbReference type="NCBI Taxonomy" id="1884432"/>
    <lineage>
        <taxon>Bacteria</taxon>
        <taxon>Bacillati</taxon>
        <taxon>Bacillota</taxon>
        <taxon>Bacilli</taxon>
        <taxon>Bacillales</taxon>
        <taxon>Bacillaceae</taxon>
    </lineage>
</organism>
<keyword evidence="2" id="KW-1185">Reference proteome</keyword>
<dbReference type="AlphaFoldDB" id="A0A1I5MMC0"/>
<dbReference type="OrthoDB" id="80936at2"/>
<accession>A0A1I5MMC0</accession>
<name>A0A1I5MMC0_9BACI</name>
<dbReference type="InterPro" id="IPR046146">
    <property type="entry name" value="DUF6148"/>
</dbReference>
<dbReference type="STRING" id="1884432.SAMN05518683_102282"/>
<reference evidence="2" key="1">
    <citation type="submission" date="2016-10" db="EMBL/GenBank/DDBJ databases">
        <authorList>
            <person name="Varghese N."/>
            <person name="Submissions S."/>
        </authorList>
    </citation>
    <scope>NUCLEOTIDE SEQUENCE [LARGE SCALE GENOMIC DNA]</scope>
    <source>
        <strain evidence="2">S7</strain>
    </source>
</reference>
<gene>
    <name evidence="1" type="ORF">SAMN05518683_102282</name>
</gene>
<proteinExistence type="predicted"/>
<dbReference type="Proteomes" id="UP000198892">
    <property type="component" value="Unassembled WGS sequence"/>
</dbReference>
<evidence type="ECO:0000313" key="1">
    <source>
        <dbReference type="EMBL" id="SFP10742.1"/>
    </source>
</evidence>
<sequence length="74" mass="8536">MSTFTKERAEKHLNAWLDAELAVTTGQSYSTANRSLTRANLPEIRKQITFWRMELAKAEGKGKRKVTRVIPRDM</sequence>